<dbReference type="Pfam" id="PF20710">
    <property type="entry name" value="DUF6824"/>
    <property type="match status" value="1"/>
</dbReference>
<organism evidence="3">
    <name type="scientific">Cyclophora tenuis</name>
    <name type="common">Marine diatom</name>
    <dbReference type="NCBI Taxonomy" id="216820"/>
    <lineage>
        <taxon>Eukaryota</taxon>
        <taxon>Sar</taxon>
        <taxon>Stramenopiles</taxon>
        <taxon>Ochrophyta</taxon>
        <taxon>Bacillariophyta</taxon>
        <taxon>Fragilariophyceae</taxon>
        <taxon>Fragilariophycidae</taxon>
        <taxon>Cyclophorales</taxon>
        <taxon>Cyclophoraceae</taxon>
        <taxon>Cyclophora</taxon>
    </lineage>
</organism>
<evidence type="ECO:0000313" key="3">
    <source>
        <dbReference type="EMBL" id="CAD8942930.1"/>
    </source>
</evidence>
<protein>
    <recommendedName>
        <fullName evidence="2">DUF6824 domain-containing protein</fullName>
    </recommendedName>
</protein>
<reference evidence="3" key="1">
    <citation type="submission" date="2021-01" db="EMBL/GenBank/DDBJ databases">
        <authorList>
            <person name="Corre E."/>
            <person name="Pelletier E."/>
            <person name="Niang G."/>
            <person name="Scheremetjew M."/>
            <person name="Finn R."/>
            <person name="Kale V."/>
            <person name="Holt S."/>
            <person name="Cochrane G."/>
            <person name="Meng A."/>
            <person name="Brown T."/>
            <person name="Cohen L."/>
        </authorList>
    </citation>
    <scope>NUCLEOTIDE SEQUENCE</scope>
    <source>
        <strain evidence="3">ECT3854</strain>
    </source>
</reference>
<name>A0A7S1GN30_CYCTE</name>
<feature type="compositionally biased region" description="Basic and acidic residues" evidence="1">
    <location>
        <begin position="113"/>
        <end position="134"/>
    </location>
</feature>
<feature type="domain" description="DUF6824" evidence="2">
    <location>
        <begin position="165"/>
        <end position="248"/>
    </location>
</feature>
<accession>A0A7S1GN30</accession>
<dbReference type="AlphaFoldDB" id="A0A7S1GN30"/>
<evidence type="ECO:0000259" key="2">
    <source>
        <dbReference type="Pfam" id="PF20710"/>
    </source>
</evidence>
<sequence>MNNNLMLEAQRRSHQQQQALQQQMSQLTQQQIQQQQQQPQDQPQQRNATLPQTPEESRMALLNTIGDANSLLLGAQQPNLTFTTQDAAQRAVMEVLARHNTVADAPEGEGSEADPKRKREPEATRSSKKAKVEESDGVTTANNDDSGPAPVPPSEEGLSYFNDNDVLSGRGGGTNVHPGNRHFRDLINLHRRAYLKARKNDKPAISRAIVRSIRENNGRFLKRDEKTGLWYEIGDDAAREKTSQALRQRAPEMRKILFESEREQARQEAEEQLRQQQHLITAGLAVGTPSDITGLSAANLGALNPAVLQQGANPMLNPLLAMQMNKNLSGQMPLQQDPYSQMSQNLMTAALLGGGINRFTPNGA</sequence>
<feature type="region of interest" description="Disordered" evidence="1">
    <location>
        <begin position="100"/>
        <end position="181"/>
    </location>
</feature>
<dbReference type="InterPro" id="IPR049227">
    <property type="entry name" value="DUF6824"/>
</dbReference>
<evidence type="ECO:0000256" key="1">
    <source>
        <dbReference type="SAM" id="MobiDB-lite"/>
    </source>
</evidence>
<feature type="compositionally biased region" description="Low complexity" evidence="1">
    <location>
        <begin position="15"/>
        <end position="45"/>
    </location>
</feature>
<dbReference type="EMBL" id="HBFW01021727">
    <property type="protein sequence ID" value="CAD8942930.1"/>
    <property type="molecule type" value="Transcribed_RNA"/>
</dbReference>
<proteinExistence type="predicted"/>
<feature type="region of interest" description="Disordered" evidence="1">
    <location>
        <begin position="1"/>
        <end position="53"/>
    </location>
</feature>
<gene>
    <name evidence="3" type="ORF">CTEN0397_LOCUS13997</name>
</gene>